<feature type="region of interest" description="Disordered" evidence="1">
    <location>
        <begin position="277"/>
        <end position="319"/>
    </location>
</feature>
<evidence type="ECO:0000313" key="4">
    <source>
        <dbReference type="Proteomes" id="UP000321103"/>
    </source>
</evidence>
<feature type="transmembrane region" description="Helical" evidence="2">
    <location>
        <begin position="154"/>
        <end position="175"/>
    </location>
</feature>
<reference evidence="3 4" key="1">
    <citation type="submission" date="2019-07" db="EMBL/GenBank/DDBJ databases">
        <title>Whole genome shotgun sequence of Kocuria turfanensis NBRC 107627.</title>
        <authorList>
            <person name="Hosoyama A."/>
            <person name="Uohara A."/>
            <person name="Ohji S."/>
            <person name="Ichikawa N."/>
        </authorList>
    </citation>
    <scope>NUCLEOTIDE SEQUENCE [LARGE SCALE GENOMIC DNA]</scope>
    <source>
        <strain evidence="3 4">NBRC 107627</strain>
    </source>
</reference>
<feature type="transmembrane region" description="Helical" evidence="2">
    <location>
        <begin position="196"/>
        <end position="217"/>
    </location>
</feature>
<evidence type="ECO:0000256" key="1">
    <source>
        <dbReference type="SAM" id="MobiDB-lite"/>
    </source>
</evidence>
<comment type="caution">
    <text evidence="3">The sequence shown here is derived from an EMBL/GenBank/DDBJ whole genome shotgun (WGS) entry which is preliminary data.</text>
</comment>
<dbReference type="PANTHER" id="PTHR31272:SF4">
    <property type="entry name" value="CYTOCHROME C-TYPE BIOGENESIS PROTEIN HI_1454-RELATED"/>
    <property type="match status" value="1"/>
</dbReference>
<organism evidence="3 4">
    <name type="scientific">Kocuria turfanensis</name>
    <dbReference type="NCBI Taxonomy" id="388357"/>
    <lineage>
        <taxon>Bacteria</taxon>
        <taxon>Bacillati</taxon>
        <taxon>Actinomycetota</taxon>
        <taxon>Actinomycetes</taxon>
        <taxon>Micrococcales</taxon>
        <taxon>Micrococcaceae</taxon>
        <taxon>Kocuria</taxon>
    </lineage>
</organism>
<feature type="transmembrane region" description="Helical" evidence="2">
    <location>
        <begin position="250"/>
        <end position="268"/>
    </location>
</feature>
<feature type="compositionally biased region" description="Basic and acidic residues" evidence="1">
    <location>
        <begin position="310"/>
        <end position="319"/>
    </location>
</feature>
<feature type="transmembrane region" description="Helical" evidence="2">
    <location>
        <begin position="122"/>
        <end position="148"/>
    </location>
</feature>
<sequence>MAFLAGMLATVNPCGFAMLPTYLAYFIGADSRAGGVRPLWAGVRAGAALSAGFSLVFIAAGLLVAVGLRSIAAAMPWAAVGIGGVLMLAGLGMLVGWQLSGSRLNLNRFLTPDKPGSGLKGVFGYGVAYAVAALSCSLALLLVVVAQATATGSLVGLLAVFVAYAAGSSVVLMLLSVGAALARHSLARRLQRLLPLVHRLSAVALILAGVYLVLYWLPALSGGAAGSLLGFVATPISASSVAVTELVARTWPALTAVAVLAVLLAAVLSRRRRPAARTGRTAQVAENTEDHDDDPASCCAPGPQALEPSSNREDQRGNR</sequence>
<feature type="transmembrane region" description="Helical" evidence="2">
    <location>
        <begin position="77"/>
        <end position="101"/>
    </location>
</feature>
<dbReference type="STRING" id="388357.GCA_001580365_03681"/>
<keyword evidence="2" id="KW-0472">Membrane</keyword>
<dbReference type="Proteomes" id="UP000321103">
    <property type="component" value="Unassembled WGS sequence"/>
</dbReference>
<proteinExistence type="predicted"/>
<protein>
    <submittedName>
        <fullName evidence="3">Uncharacterized protein</fullName>
    </submittedName>
</protein>
<dbReference type="PANTHER" id="PTHR31272">
    <property type="entry name" value="CYTOCHROME C-TYPE BIOGENESIS PROTEIN HI_1454-RELATED"/>
    <property type="match status" value="1"/>
</dbReference>
<name>A0A512IFE5_9MICC</name>
<feature type="transmembrane region" description="Helical" evidence="2">
    <location>
        <begin position="6"/>
        <end position="27"/>
    </location>
</feature>
<dbReference type="EMBL" id="BJZS01000087">
    <property type="protein sequence ID" value="GEO96425.1"/>
    <property type="molecule type" value="Genomic_DNA"/>
</dbReference>
<feature type="transmembrane region" description="Helical" evidence="2">
    <location>
        <begin position="48"/>
        <end position="71"/>
    </location>
</feature>
<dbReference type="AlphaFoldDB" id="A0A512IFE5"/>
<dbReference type="InterPro" id="IPR051790">
    <property type="entry name" value="Cytochrome_c-biogenesis_DsbD"/>
</dbReference>
<evidence type="ECO:0000256" key="2">
    <source>
        <dbReference type="SAM" id="Phobius"/>
    </source>
</evidence>
<keyword evidence="4" id="KW-1185">Reference proteome</keyword>
<keyword evidence="2" id="KW-1133">Transmembrane helix</keyword>
<evidence type="ECO:0000313" key="3">
    <source>
        <dbReference type="EMBL" id="GEO96425.1"/>
    </source>
</evidence>
<accession>A0A512IFE5</accession>
<keyword evidence="2" id="KW-0812">Transmembrane</keyword>
<gene>
    <name evidence="3" type="ORF">KTU01_25480</name>
</gene>